<dbReference type="Proteomes" id="UP000292052">
    <property type="component" value="Unassembled WGS sequence"/>
</dbReference>
<comment type="caution">
    <text evidence="1">The sequence shown here is derived from an EMBL/GenBank/DDBJ whole genome shotgun (WGS) entry which is preliminary data.</text>
</comment>
<evidence type="ECO:0000313" key="2">
    <source>
        <dbReference type="Proteomes" id="UP000292052"/>
    </source>
</evidence>
<organism evidence="1 2">
    <name type="scientific">Asbolus verrucosus</name>
    <name type="common">Desert ironclad beetle</name>
    <dbReference type="NCBI Taxonomy" id="1661398"/>
    <lineage>
        <taxon>Eukaryota</taxon>
        <taxon>Metazoa</taxon>
        <taxon>Ecdysozoa</taxon>
        <taxon>Arthropoda</taxon>
        <taxon>Hexapoda</taxon>
        <taxon>Insecta</taxon>
        <taxon>Pterygota</taxon>
        <taxon>Neoptera</taxon>
        <taxon>Endopterygota</taxon>
        <taxon>Coleoptera</taxon>
        <taxon>Polyphaga</taxon>
        <taxon>Cucujiformia</taxon>
        <taxon>Tenebrionidae</taxon>
        <taxon>Pimeliinae</taxon>
        <taxon>Asbolus</taxon>
    </lineage>
</organism>
<feature type="non-terminal residue" evidence="1">
    <location>
        <position position="104"/>
    </location>
</feature>
<gene>
    <name evidence="1" type="ORF">BDFB_000667</name>
</gene>
<dbReference type="EMBL" id="QDEB01032591">
    <property type="protein sequence ID" value="RZC39613.1"/>
    <property type="molecule type" value="Genomic_DNA"/>
</dbReference>
<proteinExistence type="predicted"/>
<dbReference type="AlphaFoldDB" id="A0A482W4B9"/>
<name>A0A482W4B9_ASBVE</name>
<keyword evidence="2" id="KW-1185">Reference proteome</keyword>
<accession>A0A482W4B9</accession>
<dbReference type="OrthoDB" id="10471387at2759"/>
<evidence type="ECO:0000313" key="1">
    <source>
        <dbReference type="EMBL" id="RZC39613.1"/>
    </source>
</evidence>
<reference evidence="1 2" key="1">
    <citation type="submission" date="2017-03" db="EMBL/GenBank/DDBJ databases">
        <title>Genome of the blue death feigning beetle - Asbolus verrucosus.</title>
        <authorList>
            <person name="Rider S.D."/>
        </authorList>
    </citation>
    <scope>NUCLEOTIDE SEQUENCE [LARGE SCALE GENOMIC DNA]</scope>
    <source>
        <strain evidence="1">Butters</strain>
        <tissue evidence="1">Head and leg muscle</tissue>
    </source>
</reference>
<protein>
    <submittedName>
        <fullName evidence="1">Uncharacterized protein</fullName>
    </submittedName>
</protein>
<sequence length="104" mass="12109">MEESTIIIKHPFISIIEISQDDIFFVIITNICCRLSARYKRTAITCYKILGNLFELAENSKYELTRRQTFLIIDQIKHRNVHISTGGFFKINYKTLLSMYGAIA</sequence>